<dbReference type="Gene3D" id="3.40.50.300">
    <property type="entry name" value="P-loop containing nucleotide triphosphate hydrolases"/>
    <property type="match status" value="1"/>
</dbReference>
<feature type="transmembrane region" description="Helical" evidence="5">
    <location>
        <begin position="137"/>
        <end position="155"/>
    </location>
</feature>
<proteinExistence type="predicted"/>
<gene>
    <name evidence="7" type="ORF">GCM10009836_68870</name>
</gene>
<dbReference type="Pfam" id="PF01580">
    <property type="entry name" value="FtsK_SpoIIIE"/>
    <property type="match status" value="1"/>
</dbReference>
<evidence type="ECO:0000256" key="2">
    <source>
        <dbReference type="ARBA" id="ARBA00022840"/>
    </source>
</evidence>
<sequence length="686" mass="75487">MSAEPIEQPAEVEPEPVDRIPEPRKTAFDRITAHREGTKRPVVLPWLREREQRAAILRWAAGYSGHVALFHLVRLPVYGWRVARRSPVGAWRVSRWVVDGMTDAEARPLRRSAVARDDVTEYLRLARERNARVRHRALAAVLLGVPLLGFALWLVFAATGLAFWAALVVVVGGLGVAGRDREKPLISKATTPAYLAPVLRRDAVDTALRALPGMKRDAVIEYPHEIFRDGPGYLCHVRLPHGFTVSKVLGLKEELANGLRRPTGAVWPEGDDDDASILKLWVGFQSMGKMRQPAWPLMKGQADFFQPIPYGTDNRLRTVKITLFENNIVCGAIPGAGKSAAIRTIALGAALDPTVQLRLWSLKQNDLAALERISHTFGYGLTDDVLEACLADLAALKKEIIRRTTVLSKQPKELCPDGKLTRQLANRRDLGLQPIVMVIDECQNLFSHEEHGGAAGKLAMDVIRMGRAYGVVLILCTQRPDTNSLPKGVSANAGVKICLRMTDHQAVDMVLGTGAHSRGLKAELFKQSEKGVGYVLGATDEDIVARSFYIDAIAADRIAERAHALRVEEDRITGHALGVEADEAEEKAAGFDLLEDLIQVMTDQGLTWMWNVAAVGALATLRPEVWEGLNEASIGQLLAKRGVTTRPLNRKDPLDPPGSPRRHLTGFELADVHAARNIHRGELRAL</sequence>
<keyword evidence="1 3" id="KW-0547">Nucleotide-binding</keyword>
<keyword evidence="5" id="KW-0812">Transmembrane</keyword>
<keyword evidence="5" id="KW-0472">Membrane</keyword>
<dbReference type="RefSeq" id="WP_344427071.1">
    <property type="nucleotide sequence ID" value="NZ_BAAAQK010000028.1"/>
</dbReference>
<accession>A0ABN2NPG1</accession>
<evidence type="ECO:0000259" key="6">
    <source>
        <dbReference type="PROSITE" id="PS50901"/>
    </source>
</evidence>
<keyword evidence="2 3" id="KW-0067">ATP-binding</keyword>
<dbReference type="Proteomes" id="UP001500449">
    <property type="component" value="Unassembled WGS sequence"/>
</dbReference>
<dbReference type="PANTHER" id="PTHR22683:SF1">
    <property type="entry name" value="TYPE VII SECRETION SYSTEM PROTEIN ESSC"/>
    <property type="match status" value="1"/>
</dbReference>
<protein>
    <submittedName>
        <fullName evidence="7">FtsK/SpoIIIE domain-containing protein</fullName>
    </submittedName>
</protein>
<dbReference type="SUPFAM" id="SSF52540">
    <property type="entry name" value="P-loop containing nucleoside triphosphate hydrolases"/>
    <property type="match status" value="1"/>
</dbReference>
<dbReference type="InterPro" id="IPR027417">
    <property type="entry name" value="P-loop_NTPase"/>
</dbReference>
<dbReference type="EMBL" id="BAAAQK010000028">
    <property type="protein sequence ID" value="GAA1877702.1"/>
    <property type="molecule type" value="Genomic_DNA"/>
</dbReference>
<dbReference type="PANTHER" id="PTHR22683">
    <property type="entry name" value="SPORULATION PROTEIN RELATED"/>
    <property type="match status" value="1"/>
</dbReference>
<evidence type="ECO:0000256" key="4">
    <source>
        <dbReference type="SAM" id="MobiDB-lite"/>
    </source>
</evidence>
<keyword evidence="5" id="KW-1133">Transmembrane helix</keyword>
<feature type="binding site" evidence="3">
    <location>
        <begin position="332"/>
        <end position="339"/>
    </location>
    <ligand>
        <name>ATP</name>
        <dbReference type="ChEBI" id="CHEBI:30616"/>
    </ligand>
</feature>
<dbReference type="PROSITE" id="PS50901">
    <property type="entry name" value="FTSK"/>
    <property type="match status" value="1"/>
</dbReference>
<evidence type="ECO:0000256" key="1">
    <source>
        <dbReference type="ARBA" id="ARBA00022741"/>
    </source>
</evidence>
<comment type="caution">
    <text evidence="7">The sequence shown here is derived from an EMBL/GenBank/DDBJ whole genome shotgun (WGS) entry which is preliminary data.</text>
</comment>
<evidence type="ECO:0000256" key="5">
    <source>
        <dbReference type="SAM" id="Phobius"/>
    </source>
</evidence>
<feature type="domain" description="FtsK" evidence="6">
    <location>
        <begin position="305"/>
        <end position="508"/>
    </location>
</feature>
<evidence type="ECO:0000313" key="7">
    <source>
        <dbReference type="EMBL" id="GAA1877702.1"/>
    </source>
</evidence>
<dbReference type="InterPro" id="IPR002543">
    <property type="entry name" value="FtsK_dom"/>
</dbReference>
<dbReference type="InterPro" id="IPR050206">
    <property type="entry name" value="FtsK/SpoIIIE/SftA"/>
</dbReference>
<feature type="region of interest" description="Disordered" evidence="4">
    <location>
        <begin position="1"/>
        <end position="23"/>
    </location>
</feature>
<reference evidence="7 8" key="1">
    <citation type="journal article" date="2019" name="Int. J. Syst. Evol. Microbiol.">
        <title>The Global Catalogue of Microorganisms (GCM) 10K type strain sequencing project: providing services to taxonomists for standard genome sequencing and annotation.</title>
        <authorList>
            <consortium name="The Broad Institute Genomics Platform"/>
            <consortium name="The Broad Institute Genome Sequencing Center for Infectious Disease"/>
            <person name="Wu L."/>
            <person name="Ma J."/>
        </authorList>
    </citation>
    <scope>NUCLEOTIDE SEQUENCE [LARGE SCALE GENOMIC DNA]</scope>
    <source>
        <strain evidence="7 8">JCM 16009</strain>
    </source>
</reference>
<organism evidence="7 8">
    <name type="scientific">Pseudonocardia ailaonensis</name>
    <dbReference type="NCBI Taxonomy" id="367279"/>
    <lineage>
        <taxon>Bacteria</taxon>
        <taxon>Bacillati</taxon>
        <taxon>Actinomycetota</taxon>
        <taxon>Actinomycetes</taxon>
        <taxon>Pseudonocardiales</taxon>
        <taxon>Pseudonocardiaceae</taxon>
        <taxon>Pseudonocardia</taxon>
    </lineage>
</organism>
<evidence type="ECO:0000256" key="3">
    <source>
        <dbReference type="PROSITE-ProRule" id="PRU00289"/>
    </source>
</evidence>
<evidence type="ECO:0000313" key="8">
    <source>
        <dbReference type="Proteomes" id="UP001500449"/>
    </source>
</evidence>
<keyword evidence="8" id="KW-1185">Reference proteome</keyword>
<name>A0ABN2NPG1_9PSEU</name>